<evidence type="ECO:0000313" key="2">
    <source>
        <dbReference type="EMBL" id="TNN31792.1"/>
    </source>
</evidence>
<accession>A0A4Z2EU43</accession>
<dbReference type="EMBL" id="SRLO01003152">
    <property type="protein sequence ID" value="TNN31792.1"/>
    <property type="molecule type" value="Genomic_DNA"/>
</dbReference>
<gene>
    <name evidence="2" type="ORF">EYF80_058052</name>
</gene>
<dbReference type="AlphaFoldDB" id="A0A4Z2EU43"/>
<evidence type="ECO:0000313" key="3">
    <source>
        <dbReference type="Proteomes" id="UP000314294"/>
    </source>
</evidence>
<protein>
    <submittedName>
        <fullName evidence="2">Uncharacterized protein</fullName>
    </submittedName>
</protein>
<feature type="region of interest" description="Disordered" evidence="1">
    <location>
        <begin position="1"/>
        <end position="83"/>
    </location>
</feature>
<evidence type="ECO:0000256" key="1">
    <source>
        <dbReference type="SAM" id="MobiDB-lite"/>
    </source>
</evidence>
<reference evidence="2 3" key="1">
    <citation type="submission" date="2019-03" db="EMBL/GenBank/DDBJ databases">
        <title>First draft genome of Liparis tanakae, snailfish: a comprehensive survey of snailfish specific genes.</title>
        <authorList>
            <person name="Kim W."/>
            <person name="Song I."/>
            <person name="Jeong J.-H."/>
            <person name="Kim D."/>
            <person name="Kim S."/>
            <person name="Ryu S."/>
            <person name="Song J.Y."/>
            <person name="Lee S.K."/>
        </authorList>
    </citation>
    <scope>NUCLEOTIDE SEQUENCE [LARGE SCALE GENOMIC DNA]</scope>
    <source>
        <tissue evidence="2">Muscle</tissue>
    </source>
</reference>
<keyword evidence="3" id="KW-1185">Reference proteome</keyword>
<organism evidence="2 3">
    <name type="scientific">Liparis tanakae</name>
    <name type="common">Tanaka's snailfish</name>
    <dbReference type="NCBI Taxonomy" id="230148"/>
    <lineage>
        <taxon>Eukaryota</taxon>
        <taxon>Metazoa</taxon>
        <taxon>Chordata</taxon>
        <taxon>Craniata</taxon>
        <taxon>Vertebrata</taxon>
        <taxon>Euteleostomi</taxon>
        <taxon>Actinopterygii</taxon>
        <taxon>Neopterygii</taxon>
        <taxon>Teleostei</taxon>
        <taxon>Neoteleostei</taxon>
        <taxon>Acanthomorphata</taxon>
        <taxon>Eupercaria</taxon>
        <taxon>Perciformes</taxon>
        <taxon>Cottioidei</taxon>
        <taxon>Cottales</taxon>
        <taxon>Liparidae</taxon>
        <taxon>Liparis</taxon>
    </lineage>
</organism>
<dbReference type="Proteomes" id="UP000314294">
    <property type="component" value="Unassembled WGS sequence"/>
</dbReference>
<name>A0A4Z2EU43_9TELE</name>
<proteinExistence type="predicted"/>
<sequence length="112" mass="12310">MVNQWVASESSLEASEDLRLTRGQHGNEPAGFKRDHKNLKIHSEEQAACSSPSGRGDGEQRTGPTRHRLEVREHVNTCGPDHLDGATSRTVKLLCNDILRLRAVDNGDASLL</sequence>
<comment type="caution">
    <text evidence="2">The sequence shown here is derived from an EMBL/GenBank/DDBJ whole genome shotgun (WGS) entry which is preliminary data.</text>
</comment>